<keyword evidence="5 7" id="KW-0408">Iron</keyword>
<dbReference type="InterPro" id="IPR050182">
    <property type="entry name" value="Cytochrome_P450_fam2"/>
</dbReference>
<sequence>MTHLLSSIDNKTALGIGLPVALLGCYGAYQWYRSRDLPPGPIGLPVVGRFPWLDPNQLHLCVEQMSKSYSDVISFRMGSKLMVAVCNYDLIRQMLNDDNFTGRPNAPFLKRITEGCGIVLSEGEMWTQQRRLALKSLRDFGFARTRSAEMVDVQLDIIFELLEISIEEKQSLRVLDAFTEATNGVIAQLTLNRRFKRDEKEFEFFNTTLKTFFNTPVVLNLPLFFPWMNTIVQLMPATNYFTKLMLKLHVFIREQIRIRESILVDDSMEPECLCDVYIQEKRKAEKMGDFETFRELQIVRVVLEFFLAGTDTTARSLEWLLILMSVHPAIQKKVHSELDKEVGSDRRTQTSDKPSLNFTTAVIEEAYRFLSLAAVGAFHRAKSEAVFHGYRIPKDTIIIPCVYASNHDPRIWAKPDEFYPEHFLDQNGVFTGTGKNVPFLIGRRACAGEGLARMEVFLMFTAIMQRYRVSLAPEFVGKEAAILKGSLGLLRKPGEHKLVFERRANDQFNVTV</sequence>
<evidence type="ECO:0000313" key="10">
    <source>
        <dbReference type="Proteomes" id="UP000215902"/>
    </source>
</evidence>
<evidence type="ECO:0000256" key="1">
    <source>
        <dbReference type="ARBA" id="ARBA00001971"/>
    </source>
</evidence>
<keyword evidence="8" id="KW-1133">Transmembrane helix</keyword>
<keyword evidence="6" id="KW-0503">Monooxygenase</keyword>
<evidence type="ECO:0000256" key="7">
    <source>
        <dbReference type="PIRSR" id="PIRSR602401-1"/>
    </source>
</evidence>
<dbReference type="GO" id="GO:0008395">
    <property type="term" value="F:steroid hydroxylase activity"/>
    <property type="evidence" value="ECO:0007669"/>
    <property type="project" value="TreeGrafter"/>
</dbReference>
<name>A0A267GK17_9PLAT</name>
<evidence type="ECO:0000256" key="4">
    <source>
        <dbReference type="ARBA" id="ARBA00023002"/>
    </source>
</evidence>
<feature type="transmembrane region" description="Helical" evidence="8">
    <location>
        <begin position="12"/>
        <end position="32"/>
    </location>
</feature>
<dbReference type="PRINTS" id="PR00385">
    <property type="entry name" value="P450"/>
</dbReference>
<dbReference type="PRINTS" id="PR00463">
    <property type="entry name" value="EP450I"/>
</dbReference>
<dbReference type="GO" id="GO:0005506">
    <property type="term" value="F:iron ion binding"/>
    <property type="evidence" value="ECO:0007669"/>
    <property type="project" value="InterPro"/>
</dbReference>
<keyword evidence="10" id="KW-1185">Reference proteome</keyword>
<dbReference type="GO" id="GO:0016712">
    <property type="term" value="F:oxidoreductase activity, acting on paired donors, with incorporation or reduction of molecular oxygen, reduced flavin or flavoprotein as one donor, and incorporation of one atom of oxygen"/>
    <property type="evidence" value="ECO:0007669"/>
    <property type="project" value="TreeGrafter"/>
</dbReference>
<dbReference type="Proteomes" id="UP000215902">
    <property type="component" value="Unassembled WGS sequence"/>
</dbReference>
<dbReference type="PANTHER" id="PTHR24300">
    <property type="entry name" value="CYTOCHROME P450 508A4-RELATED"/>
    <property type="match status" value="1"/>
</dbReference>
<reference evidence="9 10" key="1">
    <citation type="submission" date="2017-06" db="EMBL/GenBank/DDBJ databases">
        <title>A platform for efficient transgenesis in Macrostomum lignano, a flatworm model organism for stem cell research.</title>
        <authorList>
            <person name="Berezikov E."/>
        </authorList>
    </citation>
    <scope>NUCLEOTIDE SEQUENCE [LARGE SCALE GENOMIC DNA]</scope>
    <source>
        <strain evidence="9">DV1</strain>
        <tissue evidence="9">Whole organism</tissue>
    </source>
</reference>
<protein>
    <recommendedName>
        <fullName evidence="11">Cytochrome P450</fullName>
    </recommendedName>
</protein>
<dbReference type="EMBL" id="NIVC01000282">
    <property type="protein sequence ID" value="PAA86381.1"/>
    <property type="molecule type" value="Genomic_DNA"/>
</dbReference>
<evidence type="ECO:0008006" key="11">
    <source>
        <dbReference type="Google" id="ProtNLM"/>
    </source>
</evidence>
<dbReference type="InterPro" id="IPR001128">
    <property type="entry name" value="Cyt_P450"/>
</dbReference>
<comment type="cofactor">
    <cofactor evidence="1 7">
        <name>heme</name>
        <dbReference type="ChEBI" id="CHEBI:30413"/>
    </cofactor>
</comment>
<dbReference type="STRING" id="282301.A0A267GK17"/>
<dbReference type="InterPro" id="IPR036396">
    <property type="entry name" value="Cyt_P450_sf"/>
</dbReference>
<keyword evidence="8" id="KW-0812">Transmembrane</keyword>
<evidence type="ECO:0000256" key="3">
    <source>
        <dbReference type="ARBA" id="ARBA00022723"/>
    </source>
</evidence>
<dbReference type="FunFam" id="1.10.630.10:FF:000036">
    <property type="entry name" value="CYtochrome P450 family"/>
    <property type="match status" value="1"/>
</dbReference>
<evidence type="ECO:0000256" key="6">
    <source>
        <dbReference type="ARBA" id="ARBA00023033"/>
    </source>
</evidence>
<keyword evidence="8" id="KW-0472">Membrane</keyword>
<organism evidence="9 10">
    <name type="scientific">Macrostomum lignano</name>
    <dbReference type="NCBI Taxonomy" id="282301"/>
    <lineage>
        <taxon>Eukaryota</taxon>
        <taxon>Metazoa</taxon>
        <taxon>Spiralia</taxon>
        <taxon>Lophotrochozoa</taxon>
        <taxon>Platyhelminthes</taxon>
        <taxon>Rhabditophora</taxon>
        <taxon>Macrostomorpha</taxon>
        <taxon>Macrostomida</taxon>
        <taxon>Macrostomidae</taxon>
        <taxon>Macrostomum</taxon>
    </lineage>
</organism>
<dbReference type="SUPFAM" id="SSF48264">
    <property type="entry name" value="Cytochrome P450"/>
    <property type="match status" value="1"/>
</dbReference>
<dbReference type="AlphaFoldDB" id="A0A267GK17"/>
<keyword evidence="4" id="KW-0560">Oxidoreductase</keyword>
<keyword evidence="3 7" id="KW-0479">Metal-binding</keyword>
<evidence type="ECO:0000256" key="8">
    <source>
        <dbReference type="SAM" id="Phobius"/>
    </source>
</evidence>
<dbReference type="GO" id="GO:0006805">
    <property type="term" value="P:xenobiotic metabolic process"/>
    <property type="evidence" value="ECO:0007669"/>
    <property type="project" value="TreeGrafter"/>
</dbReference>
<evidence type="ECO:0000256" key="5">
    <source>
        <dbReference type="ARBA" id="ARBA00023004"/>
    </source>
</evidence>
<dbReference type="Gene3D" id="1.10.630.10">
    <property type="entry name" value="Cytochrome P450"/>
    <property type="match status" value="1"/>
</dbReference>
<evidence type="ECO:0000256" key="2">
    <source>
        <dbReference type="ARBA" id="ARBA00010617"/>
    </source>
</evidence>
<dbReference type="OrthoDB" id="1055148at2759"/>
<dbReference type="GO" id="GO:0020037">
    <property type="term" value="F:heme binding"/>
    <property type="evidence" value="ECO:0007669"/>
    <property type="project" value="InterPro"/>
</dbReference>
<keyword evidence="7" id="KW-0349">Heme</keyword>
<proteinExistence type="inferred from homology"/>
<comment type="similarity">
    <text evidence="2">Belongs to the cytochrome P450 family.</text>
</comment>
<dbReference type="Pfam" id="PF00067">
    <property type="entry name" value="p450"/>
    <property type="match status" value="1"/>
</dbReference>
<feature type="binding site" description="axial binding residue" evidence="7">
    <location>
        <position position="446"/>
    </location>
    <ligand>
        <name>heme</name>
        <dbReference type="ChEBI" id="CHEBI:30413"/>
    </ligand>
    <ligandPart>
        <name>Fe</name>
        <dbReference type="ChEBI" id="CHEBI:18248"/>
    </ligandPart>
</feature>
<dbReference type="PANTHER" id="PTHR24300:SF403">
    <property type="entry name" value="CYTOCHROME P450 306A1"/>
    <property type="match status" value="1"/>
</dbReference>
<comment type="caution">
    <text evidence="9">The sequence shown here is derived from an EMBL/GenBank/DDBJ whole genome shotgun (WGS) entry which is preliminary data.</text>
</comment>
<dbReference type="InterPro" id="IPR002401">
    <property type="entry name" value="Cyt_P450_E_grp-I"/>
</dbReference>
<accession>A0A267GK17</accession>
<dbReference type="GO" id="GO:0005737">
    <property type="term" value="C:cytoplasm"/>
    <property type="evidence" value="ECO:0007669"/>
    <property type="project" value="TreeGrafter"/>
</dbReference>
<dbReference type="GO" id="GO:0006082">
    <property type="term" value="P:organic acid metabolic process"/>
    <property type="evidence" value="ECO:0007669"/>
    <property type="project" value="TreeGrafter"/>
</dbReference>
<evidence type="ECO:0000313" key="9">
    <source>
        <dbReference type="EMBL" id="PAA86381.1"/>
    </source>
</evidence>
<gene>
    <name evidence="9" type="ORF">BOX15_Mlig032965g1</name>
</gene>